<dbReference type="PANTHER" id="PTHR30514:SF17">
    <property type="entry name" value="HTH-TYPE TRANSCRIPTIONAL REGULATOR MURR"/>
    <property type="match status" value="1"/>
</dbReference>
<evidence type="ECO:0000256" key="2">
    <source>
        <dbReference type="ARBA" id="ARBA00023125"/>
    </source>
</evidence>
<dbReference type="InterPro" id="IPR035472">
    <property type="entry name" value="RpiR-like_SIS"/>
</dbReference>
<dbReference type="Pfam" id="PF01418">
    <property type="entry name" value="HTH_6"/>
    <property type="match status" value="1"/>
</dbReference>
<evidence type="ECO:0000256" key="3">
    <source>
        <dbReference type="ARBA" id="ARBA00023163"/>
    </source>
</evidence>
<dbReference type="InterPro" id="IPR047640">
    <property type="entry name" value="RpiR-like"/>
</dbReference>
<dbReference type="CDD" id="cd05013">
    <property type="entry name" value="SIS_RpiR"/>
    <property type="match status" value="1"/>
</dbReference>
<dbReference type="InterPro" id="IPR036388">
    <property type="entry name" value="WH-like_DNA-bd_sf"/>
</dbReference>
<dbReference type="RefSeq" id="WP_281093169.1">
    <property type="nucleotide sequence ID" value="NZ_JARYZI010000002.1"/>
</dbReference>
<dbReference type="InterPro" id="IPR046348">
    <property type="entry name" value="SIS_dom_sf"/>
</dbReference>
<dbReference type="InterPro" id="IPR000281">
    <property type="entry name" value="HTH_RpiR"/>
</dbReference>
<keyword evidence="2" id="KW-0238">DNA-binding</keyword>
<evidence type="ECO:0000259" key="4">
    <source>
        <dbReference type="PROSITE" id="PS51071"/>
    </source>
</evidence>
<protein>
    <submittedName>
        <fullName evidence="6">MurR/RpiR family transcriptional regulator</fullName>
    </submittedName>
</protein>
<dbReference type="InterPro" id="IPR001347">
    <property type="entry name" value="SIS_dom"/>
</dbReference>
<comment type="caution">
    <text evidence="6">The sequence shown here is derived from an EMBL/GenBank/DDBJ whole genome shotgun (WGS) entry which is preliminary data.</text>
</comment>
<dbReference type="PROSITE" id="PS51071">
    <property type="entry name" value="HTH_RPIR"/>
    <property type="match status" value="1"/>
</dbReference>
<name>A0ABT6NAB8_9FIRM</name>
<keyword evidence="3" id="KW-0804">Transcription</keyword>
<gene>
    <name evidence="6" type="ORF">QE109_04315</name>
</gene>
<dbReference type="PROSITE" id="PS51464">
    <property type="entry name" value="SIS"/>
    <property type="match status" value="1"/>
</dbReference>
<dbReference type="InterPro" id="IPR009057">
    <property type="entry name" value="Homeodomain-like_sf"/>
</dbReference>
<evidence type="ECO:0000313" key="7">
    <source>
        <dbReference type="Proteomes" id="UP001158045"/>
    </source>
</evidence>
<evidence type="ECO:0000259" key="5">
    <source>
        <dbReference type="PROSITE" id="PS51464"/>
    </source>
</evidence>
<dbReference type="SUPFAM" id="SSF53697">
    <property type="entry name" value="SIS domain"/>
    <property type="match status" value="1"/>
</dbReference>
<sequence length="283" mass="31254">MSCFTRIDNMRSELTGSENQISDYIIDNIELAKTYTSVELATASGVSQSAIVKFCQKLGYKGYSEFRIAMNEAATKRAQRRYIHDQIGIEDSPETIMLKIAQNSKNAIDSTMDVNNPDVLREAADCLSSSSKIILLGIGASALVAMDFFHKLLKIDKHVIFDLSSHVQLASIATLKPDDVVFAVSYSGESKEIIVAAEQARRKGAKLISLTRYSKNTLVEISDINLYAIAEENTVRSSAIASRIAQLTIVDSLFIMMVLQNTEYAMQRIAESSDIVKAFKTGR</sequence>
<keyword evidence="7" id="KW-1185">Reference proteome</keyword>
<keyword evidence="1" id="KW-0805">Transcription regulation</keyword>
<organism evidence="6 7">
    <name type="scientific">Fusibacter bizertensis</name>
    <dbReference type="NCBI Taxonomy" id="1488331"/>
    <lineage>
        <taxon>Bacteria</taxon>
        <taxon>Bacillati</taxon>
        <taxon>Bacillota</taxon>
        <taxon>Clostridia</taxon>
        <taxon>Eubacteriales</taxon>
        <taxon>Eubacteriales Family XII. Incertae Sedis</taxon>
        <taxon>Fusibacter</taxon>
    </lineage>
</organism>
<evidence type="ECO:0000313" key="6">
    <source>
        <dbReference type="EMBL" id="MDH8677358.1"/>
    </source>
</evidence>
<proteinExistence type="predicted"/>
<dbReference type="Proteomes" id="UP001158045">
    <property type="component" value="Unassembled WGS sequence"/>
</dbReference>
<dbReference type="EMBL" id="JARYZI010000002">
    <property type="protein sequence ID" value="MDH8677358.1"/>
    <property type="molecule type" value="Genomic_DNA"/>
</dbReference>
<dbReference type="SUPFAM" id="SSF46689">
    <property type="entry name" value="Homeodomain-like"/>
    <property type="match status" value="1"/>
</dbReference>
<dbReference type="Gene3D" id="1.10.10.10">
    <property type="entry name" value="Winged helix-like DNA-binding domain superfamily/Winged helix DNA-binding domain"/>
    <property type="match status" value="1"/>
</dbReference>
<dbReference type="Pfam" id="PF01380">
    <property type="entry name" value="SIS"/>
    <property type="match status" value="1"/>
</dbReference>
<dbReference type="PANTHER" id="PTHR30514">
    <property type="entry name" value="GLUCOKINASE"/>
    <property type="match status" value="1"/>
</dbReference>
<feature type="domain" description="SIS" evidence="5">
    <location>
        <begin position="123"/>
        <end position="263"/>
    </location>
</feature>
<dbReference type="Gene3D" id="3.40.50.10490">
    <property type="entry name" value="Glucose-6-phosphate isomerase like protein, domain 1"/>
    <property type="match status" value="1"/>
</dbReference>
<accession>A0ABT6NAB8</accession>
<reference evidence="6 7" key="1">
    <citation type="submission" date="2023-04" db="EMBL/GenBank/DDBJ databases">
        <title>Fusibacter bizertensis strain WBS, isolated from littoral bottom sediments of the Arctic seas - biochemical and genomic analysis.</title>
        <authorList>
            <person name="Brioukhanov A.L."/>
        </authorList>
    </citation>
    <scope>NUCLEOTIDE SEQUENCE [LARGE SCALE GENOMIC DNA]</scope>
    <source>
        <strain evidence="6 7">WBS</strain>
    </source>
</reference>
<evidence type="ECO:0000256" key="1">
    <source>
        <dbReference type="ARBA" id="ARBA00023015"/>
    </source>
</evidence>
<feature type="domain" description="HTH rpiR-type" evidence="4">
    <location>
        <begin position="1"/>
        <end position="77"/>
    </location>
</feature>